<evidence type="ECO:0000256" key="14">
    <source>
        <dbReference type="ARBA" id="ARBA00049244"/>
    </source>
</evidence>
<keyword evidence="8" id="KW-0694">RNA-binding</keyword>
<proteinExistence type="predicted"/>
<keyword evidence="9" id="KW-0229">DNA integration</keyword>
<feature type="domain" description="Integrase catalytic" evidence="15">
    <location>
        <begin position="1"/>
        <end position="114"/>
    </location>
</feature>
<comment type="catalytic activity">
    <reaction evidence="14">
        <text>DNA(n) + a 2'-deoxyribonucleoside 5'-triphosphate = DNA(n+1) + diphosphate</text>
        <dbReference type="Rhea" id="RHEA:22508"/>
        <dbReference type="Rhea" id="RHEA-COMP:17339"/>
        <dbReference type="Rhea" id="RHEA-COMP:17340"/>
        <dbReference type="ChEBI" id="CHEBI:33019"/>
        <dbReference type="ChEBI" id="CHEBI:61560"/>
        <dbReference type="ChEBI" id="CHEBI:173112"/>
        <dbReference type="EC" id="2.7.7.7"/>
    </reaction>
</comment>
<dbReference type="PROSITE" id="PS50994">
    <property type="entry name" value="INTEGRASE"/>
    <property type="match status" value="1"/>
</dbReference>
<comment type="caution">
    <text evidence="16">The sequence shown here is derived from an EMBL/GenBank/DDBJ whole genome shotgun (WGS) entry which is preliminary data.</text>
</comment>
<dbReference type="GO" id="GO:0004519">
    <property type="term" value="F:endonuclease activity"/>
    <property type="evidence" value="ECO:0007669"/>
    <property type="project" value="UniProtKB-KW"/>
</dbReference>
<dbReference type="InterPro" id="IPR036397">
    <property type="entry name" value="RNaseH_sf"/>
</dbReference>
<dbReference type="GO" id="GO:0046872">
    <property type="term" value="F:metal ion binding"/>
    <property type="evidence" value="ECO:0007669"/>
    <property type="project" value="UniProtKB-KW"/>
</dbReference>
<keyword evidence="3" id="KW-0540">Nuclease</keyword>
<dbReference type="EMBL" id="LAVV01014106">
    <property type="protein sequence ID" value="KNZ45035.1"/>
    <property type="molecule type" value="Genomic_DNA"/>
</dbReference>
<dbReference type="GO" id="GO:0003723">
    <property type="term" value="F:RNA binding"/>
    <property type="evidence" value="ECO:0007669"/>
    <property type="project" value="UniProtKB-KW"/>
</dbReference>
<evidence type="ECO:0000256" key="9">
    <source>
        <dbReference type="ARBA" id="ARBA00022908"/>
    </source>
</evidence>
<dbReference type="AlphaFoldDB" id="A0A0L6UB59"/>
<dbReference type="Proteomes" id="UP000037035">
    <property type="component" value="Unassembled WGS sequence"/>
</dbReference>
<dbReference type="GO" id="GO:0003964">
    <property type="term" value="F:RNA-directed DNA polymerase activity"/>
    <property type="evidence" value="ECO:0007669"/>
    <property type="project" value="UniProtKB-KW"/>
</dbReference>
<evidence type="ECO:0000256" key="5">
    <source>
        <dbReference type="ARBA" id="ARBA00022759"/>
    </source>
</evidence>
<keyword evidence="7" id="KW-0460">Magnesium</keyword>
<dbReference type="InterPro" id="IPR039537">
    <property type="entry name" value="Retrotran_Ty1/copia-like"/>
</dbReference>
<keyword evidence="12" id="KW-0233">DNA recombination</keyword>
<keyword evidence="1" id="KW-0815">Transposition</keyword>
<evidence type="ECO:0000256" key="1">
    <source>
        <dbReference type="ARBA" id="ARBA00022578"/>
    </source>
</evidence>
<evidence type="ECO:0000256" key="11">
    <source>
        <dbReference type="ARBA" id="ARBA00022932"/>
    </source>
</evidence>
<dbReference type="GO" id="GO:0015074">
    <property type="term" value="P:DNA integration"/>
    <property type="evidence" value="ECO:0007669"/>
    <property type="project" value="UniProtKB-KW"/>
</dbReference>
<sequence length="114" mass="12917">LVTQVRNINSWPGYKSVKFLKQKNEAANALWEYLTNAEFITQNKLKTIISDGGGEFVNQELNQLLKEKGVTHHVTPDYTPQNNGLVERTNQIILVKACCLLNQSKLPNSFWAEA</sequence>
<dbReference type="InterPro" id="IPR001584">
    <property type="entry name" value="Integrase_cat-core"/>
</dbReference>
<dbReference type="GO" id="GO:0003887">
    <property type="term" value="F:DNA-directed DNA polymerase activity"/>
    <property type="evidence" value="ECO:0007669"/>
    <property type="project" value="UniProtKB-KW"/>
</dbReference>
<keyword evidence="5" id="KW-0255">Endonuclease</keyword>
<dbReference type="InterPro" id="IPR012337">
    <property type="entry name" value="RNaseH-like_sf"/>
</dbReference>
<evidence type="ECO:0000256" key="3">
    <source>
        <dbReference type="ARBA" id="ARBA00022722"/>
    </source>
</evidence>
<dbReference type="STRING" id="27349.A0A0L6UB59"/>
<gene>
    <name evidence="16" type="ORF">VP01_8551g1</name>
</gene>
<keyword evidence="4" id="KW-0479">Metal-binding</keyword>
<dbReference type="GO" id="GO:0006310">
    <property type="term" value="P:DNA recombination"/>
    <property type="evidence" value="ECO:0007669"/>
    <property type="project" value="UniProtKB-KW"/>
</dbReference>
<organism evidence="16 17">
    <name type="scientific">Puccinia sorghi</name>
    <dbReference type="NCBI Taxonomy" id="27349"/>
    <lineage>
        <taxon>Eukaryota</taxon>
        <taxon>Fungi</taxon>
        <taxon>Dikarya</taxon>
        <taxon>Basidiomycota</taxon>
        <taxon>Pucciniomycotina</taxon>
        <taxon>Pucciniomycetes</taxon>
        <taxon>Pucciniales</taxon>
        <taxon>Pucciniaceae</taxon>
        <taxon>Puccinia</taxon>
    </lineage>
</organism>
<comment type="catalytic activity">
    <reaction evidence="13">
        <text>DNA(n) + a 2'-deoxyribonucleoside 5'-triphosphate = DNA(n+1) + diphosphate</text>
        <dbReference type="Rhea" id="RHEA:22508"/>
        <dbReference type="Rhea" id="RHEA-COMP:17339"/>
        <dbReference type="Rhea" id="RHEA-COMP:17340"/>
        <dbReference type="ChEBI" id="CHEBI:33019"/>
        <dbReference type="ChEBI" id="CHEBI:61560"/>
        <dbReference type="ChEBI" id="CHEBI:173112"/>
        <dbReference type="EC" id="2.7.7.49"/>
    </reaction>
</comment>
<dbReference type="PANTHER" id="PTHR42648">
    <property type="entry name" value="TRANSPOSASE, PUTATIVE-RELATED"/>
    <property type="match status" value="1"/>
</dbReference>
<evidence type="ECO:0000256" key="13">
    <source>
        <dbReference type="ARBA" id="ARBA00048173"/>
    </source>
</evidence>
<keyword evidence="11" id="KW-0239">DNA-directed DNA polymerase</keyword>
<keyword evidence="17" id="KW-1185">Reference proteome</keyword>
<dbReference type="Gene3D" id="3.30.420.10">
    <property type="entry name" value="Ribonuclease H-like superfamily/Ribonuclease H"/>
    <property type="match status" value="1"/>
</dbReference>
<dbReference type="VEuPathDB" id="FungiDB:VP01_8551g1"/>
<dbReference type="GO" id="GO:0032196">
    <property type="term" value="P:transposition"/>
    <property type="evidence" value="ECO:0007669"/>
    <property type="project" value="UniProtKB-KW"/>
</dbReference>
<evidence type="ECO:0000256" key="12">
    <source>
        <dbReference type="ARBA" id="ARBA00023172"/>
    </source>
</evidence>
<evidence type="ECO:0000259" key="15">
    <source>
        <dbReference type="PROSITE" id="PS50994"/>
    </source>
</evidence>
<dbReference type="GO" id="GO:0016787">
    <property type="term" value="F:hydrolase activity"/>
    <property type="evidence" value="ECO:0007669"/>
    <property type="project" value="UniProtKB-KW"/>
</dbReference>
<evidence type="ECO:0000256" key="6">
    <source>
        <dbReference type="ARBA" id="ARBA00022801"/>
    </source>
</evidence>
<evidence type="ECO:0000256" key="2">
    <source>
        <dbReference type="ARBA" id="ARBA00022695"/>
    </source>
</evidence>
<keyword evidence="2" id="KW-0548">Nucleotidyltransferase</keyword>
<keyword evidence="10" id="KW-0695">RNA-directed DNA polymerase</keyword>
<evidence type="ECO:0000256" key="8">
    <source>
        <dbReference type="ARBA" id="ARBA00022884"/>
    </source>
</evidence>
<evidence type="ECO:0000256" key="7">
    <source>
        <dbReference type="ARBA" id="ARBA00022842"/>
    </source>
</evidence>
<dbReference type="OrthoDB" id="7691805at2759"/>
<evidence type="ECO:0000256" key="4">
    <source>
        <dbReference type="ARBA" id="ARBA00022723"/>
    </source>
</evidence>
<accession>A0A0L6UB59</accession>
<evidence type="ECO:0000256" key="10">
    <source>
        <dbReference type="ARBA" id="ARBA00022918"/>
    </source>
</evidence>
<feature type="non-terminal residue" evidence="16">
    <location>
        <position position="1"/>
    </location>
</feature>
<reference evidence="16 17" key="1">
    <citation type="submission" date="2015-08" db="EMBL/GenBank/DDBJ databases">
        <title>Next Generation Sequencing and Analysis of the Genome of Puccinia sorghi L Schw, the Causal Agent of Maize Common Rust.</title>
        <authorList>
            <person name="Rochi L."/>
            <person name="Burguener G."/>
            <person name="Darino M."/>
            <person name="Turjanski A."/>
            <person name="Kreff E."/>
            <person name="Dieguez M.J."/>
            <person name="Sacco F."/>
        </authorList>
    </citation>
    <scope>NUCLEOTIDE SEQUENCE [LARGE SCALE GENOMIC DNA]</scope>
    <source>
        <strain evidence="16 17">RO10H11247</strain>
    </source>
</reference>
<keyword evidence="11" id="KW-0808">Transferase</keyword>
<name>A0A0L6UB59_9BASI</name>
<dbReference type="SUPFAM" id="SSF53098">
    <property type="entry name" value="Ribonuclease H-like"/>
    <property type="match status" value="1"/>
</dbReference>
<evidence type="ECO:0000313" key="16">
    <source>
        <dbReference type="EMBL" id="KNZ45035.1"/>
    </source>
</evidence>
<keyword evidence="6" id="KW-0378">Hydrolase</keyword>
<evidence type="ECO:0000313" key="17">
    <source>
        <dbReference type="Proteomes" id="UP000037035"/>
    </source>
</evidence>
<dbReference type="PANTHER" id="PTHR42648:SF11">
    <property type="entry name" value="TRANSPOSON TY4-P GAG-POL POLYPROTEIN"/>
    <property type="match status" value="1"/>
</dbReference>
<dbReference type="GO" id="GO:0005634">
    <property type="term" value="C:nucleus"/>
    <property type="evidence" value="ECO:0007669"/>
    <property type="project" value="UniProtKB-ARBA"/>
</dbReference>
<protein>
    <recommendedName>
        <fullName evidence="15">Integrase catalytic domain-containing protein</fullName>
    </recommendedName>
</protein>
<feature type="non-terminal residue" evidence="16">
    <location>
        <position position="114"/>
    </location>
</feature>